<dbReference type="Gene3D" id="3.90.190.10">
    <property type="entry name" value="Protein tyrosine phosphatase superfamily"/>
    <property type="match status" value="2"/>
</dbReference>
<feature type="transmembrane region" description="Helical" evidence="15">
    <location>
        <begin position="1084"/>
        <end position="1107"/>
    </location>
</feature>
<comment type="catalytic activity">
    <reaction evidence="13">
        <text>O-phospho-L-tyrosyl-[protein] + H2O = L-tyrosyl-[protein] + phosphate</text>
        <dbReference type="Rhea" id="RHEA:10684"/>
        <dbReference type="Rhea" id="RHEA-COMP:10136"/>
        <dbReference type="Rhea" id="RHEA-COMP:20101"/>
        <dbReference type="ChEBI" id="CHEBI:15377"/>
        <dbReference type="ChEBI" id="CHEBI:43474"/>
        <dbReference type="ChEBI" id="CHEBI:46858"/>
        <dbReference type="ChEBI" id="CHEBI:61978"/>
        <dbReference type="EC" id="3.1.3.48"/>
    </reaction>
</comment>
<protein>
    <recommendedName>
        <fullName evidence="2">protein-tyrosine-phosphatase</fullName>
        <ecNumber evidence="2">3.1.3.48</ecNumber>
    </recommendedName>
</protein>
<evidence type="ECO:0000259" key="19">
    <source>
        <dbReference type="PROSITE" id="PS50853"/>
    </source>
</evidence>
<evidence type="ECO:0000313" key="21">
    <source>
        <dbReference type="Proteomes" id="UP000472276"/>
    </source>
</evidence>
<dbReference type="FunFam" id="2.60.40.10:FF:000027">
    <property type="entry name" value="receptor-type tyrosine-protein phosphatase delta isoform X1"/>
    <property type="match status" value="1"/>
</dbReference>
<feature type="domain" description="Ig-like" evidence="18">
    <location>
        <begin position="29"/>
        <end position="107"/>
    </location>
</feature>
<feature type="domain" description="Fibronectin type-III" evidence="19">
    <location>
        <begin position="740"/>
        <end position="835"/>
    </location>
</feature>
<dbReference type="Pfam" id="PF00041">
    <property type="entry name" value="fn3"/>
    <property type="match status" value="7"/>
</dbReference>
<dbReference type="SMART" id="SM00409">
    <property type="entry name" value="IG"/>
    <property type="match status" value="1"/>
</dbReference>
<dbReference type="InterPro" id="IPR003599">
    <property type="entry name" value="Ig_sub"/>
</dbReference>
<keyword evidence="3 15" id="KW-0812">Transmembrane</keyword>
<proteinExistence type="predicted"/>
<dbReference type="SMART" id="SM00194">
    <property type="entry name" value="PTPc"/>
    <property type="match status" value="2"/>
</dbReference>
<keyword evidence="5" id="KW-0677">Repeat</keyword>
<name>A0A668VEI4_OREAU</name>
<dbReference type="FunFam" id="2.60.40.10:FF:000068">
    <property type="entry name" value="receptor-type tyrosine-protein phosphatase delta isoform X1"/>
    <property type="match status" value="1"/>
</dbReference>
<feature type="domain" description="Tyrosine specific protein phosphatases" evidence="17">
    <location>
        <begin position="1639"/>
        <end position="1712"/>
    </location>
</feature>
<dbReference type="PANTHER" id="PTHR46957">
    <property type="entry name" value="CYTOKINE RECEPTOR"/>
    <property type="match status" value="1"/>
</dbReference>
<dbReference type="SMART" id="SM00060">
    <property type="entry name" value="FN3"/>
    <property type="match status" value="8"/>
</dbReference>
<dbReference type="InterPro" id="IPR003961">
    <property type="entry name" value="FN3_dom"/>
</dbReference>
<dbReference type="PROSITE" id="PS50835">
    <property type="entry name" value="IG_LIKE"/>
    <property type="match status" value="1"/>
</dbReference>
<keyword evidence="6" id="KW-0378">Hydrolase</keyword>
<evidence type="ECO:0000256" key="9">
    <source>
        <dbReference type="ARBA" id="ARBA00023136"/>
    </source>
</evidence>
<keyword evidence="12" id="KW-0393">Immunoglobulin domain</keyword>
<dbReference type="PROSITE" id="PS50055">
    <property type="entry name" value="TYR_PHOSPHATASE_PTP"/>
    <property type="match status" value="2"/>
</dbReference>
<evidence type="ECO:0000256" key="3">
    <source>
        <dbReference type="ARBA" id="ARBA00022692"/>
    </source>
</evidence>
<dbReference type="SUPFAM" id="SSF49265">
    <property type="entry name" value="Fibronectin type III"/>
    <property type="match status" value="5"/>
</dbReference>
<feature type="domain" description="Fibronectin type-III" evidence="19">
    <location>
        <begin position="641"/>
        <end position="739"/>
    </location>
</feature>
<dbReference type="InterPro" id="IPR000387">
    <property type="entry name" value="Tyr_Pase_dom"/>
</dbReference>
<dbReference type="FunFam" id="2.60.40.10:FF:000128">
    <property type="entry name" value="receptor-type tyrosine-protein phosphatase delta isoform X2"/>
    <property type="match status" value="1"/>
</dbReference>
<evidence type="ECO:0000256" key="5">
    <source>
        <dbReference type="ARBA" id="ARBA00022737"/>
    </source>
</evidence>
<dbReference type="SMART" id="SM00408">
    <property type="entry name" value="IGc2"/>
    <property type="match status" value="1"/>
</dbReference>
<evidence type="ECO:0000256" key="14">
    <source>
        <dbReference type="SAM" id="MobiDB-lite"/>
    </source>
</evidence>
<dbReference type="FunFam" id="3.90.190.10:FF:000002">
    <property type="entry name" value="receptor-type tyrosine-protein phosphatase delta isoform X2"/>
    <property type="match status" value="1"/>
</dbReference>
<feature type="domain" description="Fibronectin type-III" evidence="19">
    <location>
        <begin position="243"/>
        <end position="337"/>
    </location>
</feature>
<dbReference type="SUPFAM" id="SSF48726">
    <property type="entry name" value="Immunoglobulin"/>
    <property type="match status" value="1"/>
</dbReference>
<evidence type="ECO:0000256" key="7">
    <source>
        <dbReference type="ARBA" id="ARBA00022912"/>
    </source>
</evidence>
<dbReference type="InterPro" id="IPR029021">
    <property type="entry name" value="Prot-tyrosine_phosphatase-like"/>
</dbReference>
<dbReference type="SUPFAM" id="SSF52799">
    <property type="entry name" value="(Phosphotyrosine protein) phosphatases II"/>
    <property type="match status" value="2"/>
</dbReference>
<evidence type="ECO:0000259" key="17">
    <source>
        <dbReference type="PROSITE" id="PS50056"/>
    </source>
</evidence>
<dbReference type="CDD" id="cd14625">
    <property type="entry name" value="R-PTPc-S-1"/>
    <property type="match status" value="1"/>
</dbReference>
<dbReference type="SMART" id="SM00404">
    <property type="entry name" value="PTPc_motif"/>
    <property type="match status" value="2"/>
</dbReference>
<dbReference type="GO" id="GO:0004725">
    <property type="term" value="F:protein tyrosine phosphatase activity"/>
    <property type="evidence" value="ECO:0007669"/>
    <property type="project" value="UniProtKB-EC"/>
</dbReference>
<sequence>ILKPCCLNLAKEGLTCSLLLFFTEDLLPPGFPIIDMGPQLKVVERTRTATMLCAASGNPDPEITWYKDFLPIDPSASNGRIKQLRSANYTCVAMSSLGIIEAVAQITVKYFISLVNVDYLSTLCLVNYVFFLNCFNFCFFTITALPKPPGTPVVTETTATSVTITWDSGNPDPVTYYIIQYRAKSPDSKYETVDDITTTRYSIGGLYPNTEYEIRVSAVNTIGQGPPSEPVETRTGEQAPASPPRNIKAQILPQNTMMVQWEEPEEPNGQIKGYRVYYTMDNSQPMSLWQIHNVQDSLITTIQSLVPQETYTIKVLAFTSVGDGPFSEPIHVKVLQGVPGQPSKFQVGAVSDTSIQLTWEPAYEKEGIISYELRYMESTFGGQKTFGPTTSYVVEGLRPNTEYRFSLAAISNKGIGAFTNDITQKTLQAKPSAPPQEVKCSSTSSTTLLVSWRPPPLESQNGALVGYRVRYQVVGQSEGAGDNEEPLEEPMMPATEEQVLLQRLEKWTQYRVTVSASTVIGPGPESEPLVCRTDEDVPGAPPRRVEVEVINSTAIKVMWRSLTPGKQHGQIRGYQVHYVRVENGESRGLPLIKDVMLADAQEMVIGGLKPETTYSITVAAYTTKGDGARSKPKLVVTKGAVPGPPYLSVAQDSETSAVARWDPPDLTNGMDLQGYRLQFGRKDVSPLATLEFAPQERQYSVGNIHRGAIYLFKISAKSRGGFGEEAVVELNVPENTPGGYPQINEGSNVTCCSVQLSWSPPVLAERNGVITEYTLAYKEAGTREAPRELHLPPSLYSYVLNSLKPNSAYDVKIRAHTSVGPGPYSPPIQYRTVAFDPADVPKNFTVKWATKSTAVIAWKFSESRSPYKCTIEYNRQKMDVDARQLKVFVTGLRPNTTYEFTVICQESINGGQRHRVIARTAPLMLTRKPKLDIYSNSDNALTMSFPSVDSKDVKNFYVVVVPLKKTPGTVKNLKSPDEIDIEELLREVNPKRRSRRQLAQLDQKKPYIIACFRLLPNSFTVGSENRHSNCENKPLEPGQEYVFFLLAELNATSGVRQFTSPYTDTVVTPELVVDPLPVDAGDGLIWVLGPVLAVVFIICIVIAILLYKNHKRKESEPRTKCLLNNADMTPHHPTDPVEVRRINFQTPGMMNHPPIPISELAEHTELLKANDNLKLSQEYESIDPGQQFTWEHSNLEVNKPKNRYANVIAYDHSRVILAPIEGITGSDYINANYIDGYRKQNAYIATQGPLPETFGDFWRMVWEQRAATIVMMTRLEEKSRIKCDQYWPSRGTETYGMTQVTLLDTIELATFCVRTFSLHKNGSSEKREVRQFQFTAWPDHGVPEYPTPFLAFLRRVKTCNPPDAGPIIAHCSAGVGRTGCFIVIDAMLERIKHEKTVDIYGHVTLMRSQRNYMVQTEDQYSFIHDALLEAVACGNTEVAARSLYSYIQKLAQVESGEHVTGMELEFKRLANSKAHTSRFISANLPCNKFKNRLVNIMPYETTRVCLQPIRGLEGSDYINASFIDGYRQQKAYIATQGPLAETTEDFWRMLWENNSTIVVMLTKLREMGREKCHQYWPAERSARYQYFVVDPMAEYNMPQYILREFKVTDARDGQSRTVRQFQFTDWPEQGVPKSGEGFIDFIGQVHKTKEQFGQDGPISVHCSAGVGRTGVFITLSIVLERMRYEGVVDIFQTVKMLRTQRPAMVQTEDEYQFCYHAALEYLGSFDHYAT</sequence>
<dbReference type="InterPro" id="IPR003598">
    <property type="entry name" value="Ig_sub2"/>
</dbReference>
<dbReference type="CDD" id="cd14627">
    <property type="entry name" value="R-PTP-S-2"/>
    <property type="match status" value="1"/>
</dbReference>
<feature type="domain" description="Tyrosine specific protein phosphatases" evidence="17">
    <location>
        <begin position="1350"/>
        <end position="1421"/>
    </location>
</feature>
<evidence type="ECO:0000256" key="13">
    <source>
        <dbReference type="ARBA" id="ARBA00051722"/>
    </source>
</evidence>
<dbReference type="InterPro" id="IPR003595">
    <property type="entry name" value="Tyr_Pase_cat"/>
</dbReference>
<feature type="domain" description="Fibronectin type-III" evidence="19">
    <location>
        <begin position="148"/>
        <end position="238"/>
    </location>
</feature>
<feature type="domain" description="Fibronectin type-III" evidence="19">
    <location>
        <begin position="434"/>
        <end position="536"/>
    </location>
</feature>
<dbReference type="InterPro" id="IPR007110">
    <property type="entry name" value="Ig-like_dom"/>
</dbReference>
<evidence type="ECO:0000256" key="2">
    <source>
        <dbReference type="ARBA" id="ARBA00013064"/>
    </source>
</evidence>
<feature type="domain" description="Tyrosine-protein phosphatase" evidence="16">
    <location>
        <begin position="1175"/>
        <end position="1430"/>
    </location>
</feature>
<accession>A0A668VEI4</accession>
<keyword evidence="8 15" id="KW-1133">Transmembrane helix</keyword>
<evidence type="ECO:0000256" key="6">
    <source>
        <dbReference type="ARBA" id="ARBA00022801"/>
    </source>
</evidence>
<dbReference type="InterPro" id="IPR050713">
    <property type="entry name" value="RTP_Phos/Ushers"/>
</dbReference>
<feature type="domain" description="Fibronectin type-III" evidence="19">
    <location>
        <begin position="840"/>
        <end position="923"/>
    </location>
</feature>
<dbReference type="InterPro" id="IPR036179">
    <property type="entry name" value="Ig-like_dom_sf"/>
</dbReference>
<keyword evidence="4" id="KW-0732">Signal</keyword>
<comment type="subcellular location">
    <subcellularLocation>
        <location evidence="1">Membrane</location>
        <topology evidence="1">Single-pass type I membrane protein</topology>
    </subcellularLocation>
</comment>
<dbReference type="PANTHER" id="PTHR46957:SF6">
    <property type="entry name" value="PROTEIN-TYROSINE-PHOSPHATASE"/>
    <property type="match status" value="1"/>
</dbReference>
<dbReference type="PRINTS" id="PR00014">
    <property type="entry name" value="FNTYPEIII"/>
</dbReference>
<evidence type="ECO:0000259" key="16">
    <source>
        <dbReference type="PROSITE" id="PS50055"/>
    </source>
</evidence>
<dbReference type="InterPro" id="IPR036116">
    <property type="entry name" value="FN3_sf"/>
</dbReference>
<evidence type="ECO:0000256" key="11">
    <source>
        <dbReference type="ARBA" id="ARBA00023180"/>
    </source>
</evidence>
<dbReference type="InterPro" id="IPR000242">
    <property type="entry name" value="PTP_cat"/>
</dbReference>
<feature type="domain" description="Tyrosine-protein phosphatase" evidence="16">
    <location>
        <begin position="1462"/>
        <end position="1721"/>
    </location>
</feature>
<dbReference type="FunFam" id="2.60.40.10:FF:000082">
    <property type="entry name" value="receptor-type tyrosine-protein phosphatase delta isoform X2"/>
    <property type="match status" value="1"/>
</dbReference>
<dbReference type="Ensembl" id="ENSOABT00000051571.2">
    <property type="protein sequence ID" value="ENSOABP00000050290.2"/>
    <property type="gene ID" value="ENSOABG00000011289.2"/>
</dbReference>
<dbReference type="Gene3D" id="2.60.40.10">
    <property type="entry name" value="Immunoglobulins"/>
    <property type="match status" value="9"/>
</dbReference>
<keyword evidence="9 15" id="KW-0472">Membrane</keyword>
<dbReference type="PRINTS" id="PR00700">
    <property type="entry name" value="PRTYPHPHTASE"/>
</dbReference>
<keyword evidence="11" id="KW-0325">Glycoprotein</keyword>
<reference evidence="20" key="1">
    <citation type="submission" date="2025-08" db="UniProtKB">
        <authorList>
            <consortium name="Ensembl"/>
        </authorList>
    </citation>
    <scope>IDENTIFICATION</scope>
</reference>
<gene>
    <name evidence="20" type="primary">ptprsa</name>
</gene>
<evidence type="ECO:0000256" key="12">
    <source>
        <dbReference type="ARBA" id="ARBA00023319"/>
    </source>
</evidence>
<keyword evidence="21" id="KW-1185">Reference proteome</keyword>
<evidence type="ECO:0000256" key="1">
    <source>
        <dbReference type="ARBA" id="ARBA00004479"/>
    </source>
</evidence>
<dbReference type="PROSITE" id="PS50056">
    <property type="entry name" value="TYR_PHOSPHATASE_2"/>
    <property type="match status" value="2"/>
</dbReference>
<reference evidence="20" key="2">
    <citation type="submission" date="2025-09" db="UniProtKB">
        <authorList>
            <consortium name="Ensembl"/>
        </authorList>
    </citation>
    <scope>IDENTIFICATION</scope>
</reference>
<dbReference type="FunFam" id="3.90.190.10:FF:000001">
    <property type="entry name" value="Receptor-type tyrosine-protein phosphatase F isoform A"/>
    <property type="match status" value="1"/>
</dbReference>
<evidence type="ECO:0000256" key="8">
    <source>
        <dbReference type="ARBA" id="ARBA00022989"/>
    </source>
</evidence>
<feature type="region of interest" description="Disordered" evidence="14">
    <location>
        <begin position="222"/>
        <end position="245"/>
    </location>
</feature>
<evidence type="ECO:0000256" key="15">
    <source>
        <dbReference type="SAM" id="Phobius"/>
    </source>
</evidence>
<dbReference type="Pfam" id="PF00102">
    <property type="entry name" value="Y_phosphatase"/>
    <property type="match status" value="2"/>
</dbReference>
<evidence type="ECO:0000259" key="18">
    <source>
        <dbReference type="PROSITE" id="PS50835"/>
    </source>
</evidence>
<dbReference type="GO" id="GO:0016020">
    <property type="term" value="C:membrane"/>
    <property type="evidence" value="ECO:0007669"/>
    <property type="project" value="UniProtKB-SubCell"/>
</dbReference>
<dbReference type="PROSITE" id="PS50853">
    <property type="entry name" value="FN3"/>
    <property type="match status" value="8"/>
</dbReference>
<dbReference type="Proteomes" id="UP000472276">
    <property type="component" value="Unassembled WGS sequence"/>
</dbReference>
<feature type="domain" description="Fibronectin type-III" evidence="19">
    <location>
        <begin position="341"/>
        <end position="429"/>
    </location>
</feature>
<dbReference type="InterPro" id="IPR016130">
    <property type="entry name" value="Tyr_Pase_AS"/>
</dbReference>
<evidence type="ECO:0000256" key="10">
    <source>
        <dbReference type="ARBA" id="ARBA00023157"/>
    </source>
</evidence>
<keyword evidence="10" id="KW-1015">Disulfide bond</keyword>
<dbReference type="FunFam" id="2.60.40.10:FF:000098">
    <property type="entry name" value="receptor-type tyrosine-protein phosphatase F isoform X1"/>
    <property type="match status" value="1"/>
</dbReference>
<dbReference type="EC" id="3.1.3.48" evidence="2"/>
<dbReference type="CDD" id="cd00063">
    <property type="entry name" value="FN3"/>
    <property type="match status" value="8"/>
</dbReference>
<organism evidence="20 21">
    <name type="scientific">Oreochromis aureus</name>
    <name type="common">Israeli tilapia</name>
    <name type="synonym">Chromis aureus</name>
    <dbReference type="NCBI Taxonomy" id="47969"/>
    <lineage>
        <taxon>Eukaryota</taxon>
        <taxon>Metazoa</taxon>
        <taxon>Chordata</taxon>
        <taxon>Craniata</taxon>
        <taxon>Vertebrata</taxon>
        <taxon>Euteleostomi</taxon>
        <taxon>Actinopterygii</taxon>
        <taxon>Neopterygii</taxon>
        <taxon>Teleostei</taxon>
        <taxon>Neoteleostei</taxon>
        <taxon>Acanthomorphata</taxon>
        <taxon>Ovalentaria</taxon>
        <taxon>Cichlomorphae</taxon>
        <taxon>Cichliformes</taxon>
        <taxon>Cichlidae</taxon>
        <taxon>African cichlids</taxon>
        <taxon>Pseudocrenilabrinae</taxon>
        <taxon>Oreochromini</taxon>
        <taxon>Oreochromis</taxon>
    </lineage>
</organism>
<dbReference type="FunFam" id="2.60.40.10:FF:000066">
    <property type="entry name" value="receptor-type tyrosine-protein phosphatase delta isoform X1"/>
    <property type="match status" value="1"/>
</dbReference>
<feature type="domain" description="Fibronectin type-III" evidence="19">
    <location>
        <begin position="541"/>
        <end position="640"/>
    </location>
</feature>
<evidence type="ECO:0000313" key="20">
    <source>
        <dbReference type="Ensembl" id="ENSOABP00000050290.2"/>
    </source>
</evidence>
<dbReference type="FunFam" id="2.60.40.10:FF:000036">
    <property type="entry name" value="receptor-type tyrosine-protein phosphatase delta isoform X1"/>
    <property type="match status" value="1"/>
</dbReference>
<keyword evidence="7" id="KW-0904">Protein phosphatase</keyword>
<evidence type="ECO:0000256" key="4">
    <source>
        <dbReference type="ARBA" id="ARBA00022729"/>
    </source>
</evidence>
<dbReference type="PROSITE" id="PS00383">
    <property type="entry name" value="TYR_PHOSPHATASE_1"/>
    <property type="match status" value="1"/>
</dbReference>
<dbReference type="InterPro" id="IPR013783">
    <property type="entry name" value="Ig-like_fold"/>
</dbReference>